<protein>
    <submittedName>
        <fullName evidence="1">Interleukin-15</fullName>
    </submittedName>
</protein>
<comment type="caution">
    <text evidence="1">The sequence shown here is derived from an EMBL/GenBank/DDBJ whole genome shotgun (WGS) entry which is preliminary data.</text>
</comment>
<evidence type="ECO:0000313" key="2">
    <source>
        <dbReference type="Proteomes" id="UP000032142"/>
    </source>
</evidence>
<proteinExistence type="predicted"/>
<sequence>MSFTSVQCTYLCPLAHYNLLSCLDAIVTITHRTFLNYPLNTQNTIEYIRSLHLSALYVANATSYLRSHVARLRATHGSAHAGCQVSATHAKLPRHQ</sequence>
<evidence type="ECO:0000313" key="1">
    <source>
        <dbReference type="EMBL" id="KHF98424.1"/>
    </source>
</evidence>
<keyword evidence="2" id="KW-1185">Reference proteome</keyword>
<dbReference type="AlphaFoldDB" id="A0A0B0MCD3"/>
<name>A0A0B0MCD3_GOSAR</name>
<dbReference type="Proteomes" id="UP000032142">
    <property type="component" value="Unassembled WGS sequence"/>
</dbReference>
<accession>A0A0B0MCD3</accession>
<organism evidence="1 2">
    <name type="scientific">Gossypium arboreum</name>
    <name type="common">Tree cotton</name>
    <name type="synonym">Gossypium nanking</name>
    <dbReference type="NCBI Taxonomy" id="29729"/>
    <lineage>
        <taxon>Eukaryota</taxon>
        <taxon>Viridiplantae</taxon>
        <taxon>Streptophyta</taxon>
        <taxon>Embryophyta</taxon>
        <taxon>Tracheophyta</taxon>
        <taxon>Spermatophyta</taxon>
        <taxon>Magnoliopsida</taxon>
        <taxon>eudicotyledons</taxon>
        <taxon>Gunneridae</taxon>
        <taxon>Pentapetalae</taxon>
        <taxon>rosids</taxon>
        <taxon>malvids</taxon>
        <taxon>Malvales</taxon>
        <taxon>Malvaceae</taxon>
        <taxon>Malvoideae</taxon>
        <taxon>Gossypium</taxon>
    </lineage>
</organism>
<reference evidence="2" key="1">
    <citation type="submission" date="2014-09" db="EMBL/GenBank/DDBJ databases">
        <authorList>
            <person name="Mudge J."/>
            <person name="Ramaraj T."/>
            <person name="Lindquist I.E."/>
            <person name="Bharti A.K."/>
            <person name="Sundararajan A."/>
            <person name="Cameron C.T."/>
            <person name="Woodward J.E."/>
            <person name="May G.D."/>
            <person name="Brubaker C."/>
            <person name="Broadhvest J."/>
            <person name="Wilkins T.A."/>
        </authorList>
    </citation>
    <scope>NUCLEOTIDE SEQUENCE</scope>
    <source>
        <strain evidence="2">cv. AKA8401</strain>
    </source>
</reference>
<dbReference type="EMBL" id="JRRC01039101">
    <property type="protein sequence ID" value="KHF98424.1"/>
    <property type="molecule type" value="Genomic_DNA"/>
</dbReference>
<gene>
    <name evidence="1" type="ORF">F383_37723</name>
</gene>